<evidence type="ECO:0000313" key="1">
    <source>
        <dbReference type="EMBL" id="KAJ3838630.1"/>
    </source>
</evidence>
<dbReference type="EMBL" id="MU806172">
    <property type="protein sequence ID" value="KAJ3838630.1"/>
    <property type="molecule type" value="Genomic_DNA"/>
</dbReference>
<dbReference type="Proteomes" id="UP001163846">
    <property type="component" value="Unassembled WGS sequence"/>
</dbReference>
<evidence type="ECO:0000313" key="2">
    <source>
        <dbReference type="Proteomes" id="UP001163846"/>
    </source>
</evidence>
<accession>A0AA38P9J3</accession>
<protein>
    <submittedName>
        <fullName evidence="1">Uncharacterized protein</fullName>
    </submittedName>
</protein>
<proteinExistence type="predicted"/>
<keyword evidence="2" id="KW-1185">Reference proteome</keyword>
<sequence length="353" mass="40640">MNVSILILRELSPLDRYRYSLASKEAYDAVSSFNRQAYRVHHILSPYFTADQIDEFRLIQLETDFVISGSAALQFFDLSTFEDSDLDLYIIRAWDTIALLAGFLLGVGYDYAPRRNQPRSFQEAFEADDEGRNHPGSNYNSRGTWGVYSFVRESDRKKIQIISCRSNLVQVILEFHSTCVMNIISYTHAYALYPYTTYVERLNVEVWSEKVHRMPHKIALAFEKYRARGWNSSPTPSRHNALRFRSEFRDTARCLGDSACWTIPLAPVEQLDSSIRGFNTIPSLVNPLCANSWYTLVTEFGDTQNAFELLQIYDRDLQKNFAFTFASTKDLDQTMLSTACHLGETVTAFCTQR</sequence>
<name>A0AA38P9J3_9AGAR</name>
<reference evidence="1" key="1">
    <citation type="submission" date="2022-08" db="EMBL/GenBank/DDBJ databases">
        <authorList>
            <consortium name="DOE Joint Genome Institute"/>
            <person name="Min B."/>
            <person name="Riley R."/>
            <person name="Sierra-Patev S."/>
            <person name="Naranjo-Ortiz M."/>
            <person name="Looney B."/>
            <person name="Konkel Z."/>
            <person name="Slot J.C."/>
            <person name="Sakamoto Y."/>
            <person name="Steenwyk J.L."/>
            <person name="Rokas A."/>
            <person name="Carro J."/>
            <person name="Camarero S."/>
            <person name="Ferreira P."/>
            <person name="Molpeceres G."/>
            <person name="Ruiz-Duenas F.J."/>
            <person name="Serrano A."/>
            <person name="Henrissat B."/>
            <person name="Drula E."/>
            <person name="Hughes K.W."/>
            <person name="Mata J.L."/>
            <person name="Ishikawa N.K."/>
            <person name="Vargas-Isla R."/>
            <person name="Ushijima S."/>
            <person name="Smith C.A."/>
            <person name="Ahrendt S."/>
            <person name="Andreopoulos W."/>
            <person name="He G."/>
            <person name="Labutti K."/>
            <person name="Lipzen A."/>
            <person name="Ng V."/>
            <person name="Sandor L."/>
            <person name="Barry K."/>
            <person name="Martinez A.T."/>
            <person name="Xiao Y."/>
            <person name="Gibbons J.G."/>
            <person name="Terashima K."/>
            <person name="Hibbett D.S."/>
            <person name="Grigoriev I.V."/>
        </authorList>
    </citation>
    <scope>NUCLEOTIDE SEQUENCE</scope>
    <source>
        <strain evidence="1">TFB9207</strain>
    </source>
</reference>
<dbReference type="AlphaFoldDB" id="A0AA38P9J3"/>
<comment type="caution">
    <text evidence="1">The sequence shown here is derived from an EMBL/GenBank/DDBJ whole genome shotgun (WGS) entry which is preliminary data.</text>
</comment>
<organism evidence="1 2">
    <name type="scientific">Lentinula raphanica</name>
    <dbReference type="NCBI Taxonomy" id="153919"/>
    <lineage>
        <taxon>Eukaryota</taxon>
        <taxon>Fungi</taxon>
        <taxon>Dikarya</taxon>
        <taxon>Basidiomycota</taxon>
        <taxon>Agaricomycotina</taxon>
        <taxon>Agaricomycetes</taxon>
        <taxon>Agaricomycetidae</taxon>
        <taxon>Agaricales</taxon>
        <taxon>Marasmiineae</taxon>
        <taxon>Omphalotaceae</taxon>
        <taxon>Lentinula</taxon>
    </lineage>
</organism>
<gene>
    <name evidence="1" type="ORF">F5878DRAFT_537100</name>
</gene>